<evidence type="ECO:0000256" key="4">
    <source>
        <dbReference type="ARBA" id="ARBA00023136"/>
    </source>
</evidence>
<evidence type="ECO:0000256" key="5">
    <source>
        <dbReference type="SAM" id="Phobius"/>
    </source>
</evidence>
<proteinExistence type="predicted"/>
<dbReference type="Pfam" id="PF02656">
    <property type="entry name" value="DUF202"/>
    <property type="match status" value="1"/>
</dbReference>
<comment type="subcellular location">
    <subcellularLocation>
        <location evidence="1">Endomembrane system</location>
        <topology evidence="1">Multi-pass membrane protein</topology>
    </subcellularLocation>
</comment>
<evidence type="ECO:0000256" key="3">
    <source>
        <dbReference type="ARBA" id="ARBA00022989"/>
    </source>
</evidence>
<organism evidence="7 8">
    <name type="scientific">Actinokineospora diospyrosa</name>
    <dbReference type="NCBI Taxonomy" id="103728"/>
    <lineage>
        <taxon>Bacteria</taxon>
        <taxon>Bacillati</taxon>
        <taxon>Actinomycetota</taxon>
        <taxon>Actinomycetes</taxon>
        <taxon>Pseudonocardiales</taxon>
        <taxon>Pseudonocardiaceae</taxon>
        <taxon>Actinokineospora</taxon>
    </lineage>
</organism>
<sequence length="88" mass="8735">MTDRGLQAERTRLAWSRTALACAAVGALLLHGAEGASGLVAGAVILLCAVGMVLCGARRYRGAGGLPAWVGVLAVAPGVVAAVALVLR</sequence>
<name>A0ABT1IA86_9PSEU</name>
<evidence type="ECO:0000256" key="2">
    <source>
        <dbReference type="ARBA" id="ARBA00022692"/>
    </source>
</evidence>
<evidence type="ECO:0000259" key="6">
    <source>
        <dbReference type="Pfam" id="PF02656"/>
    </source>
</evidence>
<dbReference type="Proteomes" id="UP001205185">
    <property type="component" value="Unassembled WGS sequence"/>
</dbReference>
<evidence type="ECO:0000313" key="8">
    <source>
        <dbReference type="Proteomes" id="UP001205185"/>
    </source>
</evidence>
<protein>
    <recommendedName>
        <fullName evidence="6">DUF202 domain-containing protein</fullName>
    </recommendedName>
</protein>
<feature type="transmembrane region" description="Helical" evidence="5">
    <location>
        <begin position="36"/>
        <end position="54"/>
    </location>
</feature>
<feature type="transmembrane region" description="Helical" evidence="5">
    <location>
        <begin position="12"/>
        <end position="30"/>
    </location>
</feature>
<accession>A0ABT1IA86</accession>
<keyword evidence="4 5" id="KW-0472">Membrane</keyword>
<evidence type="ECO:0000313" key="7">
    <source>
        <dbReference type="EMBL" id="MCP2269550.1"/>
    </source>
</evidence>
<dbReference type="RefSeq" id="WP_253886550.1">
    <property type="nucleotide sequence ID" value="NZ_BAAAVB010000012.1"/>
</dbReference>
<dbReference type="InterPro" id="IPR003807">
    <property type="entry name" value="DUF202"/>
</dbReference>
<keyword evidence="3 5" id="KW-1133">Transmembrane helix</keyword>
<reference evidence="7 8" key="1">
    <citation type="submission" date="2022-06" db="EMBL/GenBank/DDBJ databases">
        <title>Genomic Encyclopedia of Archaeal and Bacterial Type Strains, Phase II (KMG-II): from individual species to whole genera.</title>
        <authorList>
            <person name="Goeker M."/>
        </authorList>
    </citation>
    <scope>NUCLEOTIDE SEQUENCE [LARGE SCALE GENOMIC DNA]</scope>
    <source>
        <strain evidence="7 8">DSM 44255</strain>
    </source>
</reference>
<keyword evidence="8" id="KW-1185">Reference proteome</keyword>
<feature type="transmembrane region" description="Helical" evidence="5">
    <location>
        <begin position="66"/>
        <end position="87"/>
    </location>
</feature>
<keyword evidence="2 5" id="KW-0812">Transmembrane</keyword>
<evidence type="ECO:0000256" key="1">
    <source>
        <dbReference type="ARBA" id="ARBA00004127"/>
    </source>
</evidence>
<comment type="caution">
    <text evidence="7">The sequence shown here is derived from an EMBL/GenBank/DDBJ whole genome shotgun (WGS) entry which is preliminary data.</text>
</comment>
<dbReference type="EMBL" id="JAMTCO010000005">
    <property type="protein sequence ID" value="MCP2269550.1"/>
    <property type="molecule type" value="Genomic_DNA"/>
</dbReference>
<feature type="domain" description="DUF202" evidence="6">
    <location>
        <begin position="3"/>
        <end position="61"/>
    </location>
</feature>
<gene>
    <name evidence="7" type="ORF">LV75_002039</name>
</gene>